<evidence type="ECO:0000313" key="2">
    <source>
        <dbReference type="Proteomes" id="UP001291306"/>
    </source>
</evidence>
<dbReference type="InterPro" id="IPR013785">
    <property type="entry name" value="Aldolase_TIM"/>
</dbReference>
<comment type="caution">
    <text evidence="1">The sequence shown here is derived from an EMBL/GenBank/DDBJ whole genome shotgun (WGS) entry which is preliminary data.</text>
</comment>
<dbReference type="SUPFAM" id="SSF102114">
    <property type="entry name" value="Radical SAM enzymes"/>
    <property type="match status" value="1"/>
</dbReference>
<dbReference type="Proteomes" id="UP001291306">
    <property type="component" value="Unassembled WGS sequence"/>
</dbReference>
<protein>
    <submittedName>
        <fullName evidence="1">GTP 3',8-cyclase MoaA</fullName>
    </submittedName>
</protein>
<gene>
    <name evidence="1" type="ORF">GNF79_18295</name>
</gene>
<name>A0AAW9IKH9_CLOPF</name>
<dbReference type="Gene3D" id="3.20.20.70">
    <property type="entry name" value="Aldolase class I"/>
    <property type="match status" value="1"/>
</dbReference>
<feature type="non-terminal residue" evidence="1">
    <location>
        <position position="40"/>
    </location>
</feature>
<sequence length="40" mass="4786">MLDKWGRNIDYLKISINDRCNLNCIHCVPKEDISYTKKDE</sequence>
<dbReference type="InterPro" id="IPR058240">
    <property type="entry name" value="rSAM_sf"/>
</dbReference>
<dbReference type="AlphaFoldDB" id="A0AAW9IKH9"/>
<proteinExistence type="predicted"/>
<accession>A0AAW9IKH9</accession>
<evidence type="ECO:0000313" key="1">
    <source>
        <dbReference type="EMBL" id="MDZ5000973.1"/>
    </source>
</evidence>
<reference evidence="1" key="1">
    <citation type="submission" date="2019-11" db="EMBL/GenBank/DDBJ databases">
        <title>Characterization of Clostridium perfringens isolates from swine manure treated agricultural soils.</title>
        <authorList>
            <person name="Wushke S.T."/>
        </authorList>
    </citation>
    <scope>NUCLEOTIDE SEQUENCE</scope>
    <source>
        <strain evidence="1">X26</strain>
    </source>
</reference>
<dbReference type="EMBL" id="WNVC01000878">
    <property type="protein sequence ID" value="MDZ5000973.1"/>
    <property type="molecule type" value="Genomic_DNA"/>
</dbReference>
<organism evidence="1 2">
    <name type="scientific">Clostridium perfringens</name>
    <dbReference type="NCBI Taxonomy" id="1502"/>
    <lineage>
        <taxon>Bacteria</taxon>
        <taxon>Bacillati</taxon>
        <taxon>Bacillota</taxon>
        <taxon>Clostridia</taxon>
        <taxon>Eubacteriales</taxon>
        <taxon>Clostridiaceae</taxon>
        <taxon>Clostridium</taxon>
    </lineage>
</organism>